<protein>
    <recommendedName>
        <fullName evidence="6">C3H1-type domain-containing protein</fullName>
    </recommendedName>
</protein>
<dbReference type="InterPro" id="IPR000571">
    <property type="entry name" value="Znf_CCCH"/>
</dbReference>
<dbReference type="EMBL" id="JANBUW010000195">
    <property type="protein sequence ID" value="KAJ2848228.1"/>
    <property type="molecule type" value="Genomic_DNA"/>
</dbReference>
<dbReference type="Pfam" id="PF10453">
    <property type="entry name" value="NUFIP1"/>
    <property type="match status" value="1"/>
</dbReference>
<feature type="zinc finger region" description="C3H1-type" evidence="4">
    <location>
        <begin position="166"/>
        <end position="193"/>
    </location>
</feature>
<dbReference type="Proteomes" id="UP001139887">
    <property type="component" value="Unassembled WGS sequence"/>
</dbReference>
<feature type="compositionally biased region" description="Polar residues" evidence="5">
    <location>
        <begin position="38"/>
        <end position="47"/>
    </location>
</feature>
<evidence type="ECO:0000313" key="8">
    <source>
        <dbReference type="Proteomes" id="UP001139887"/>
    </source>
</evidence>
<reference evidence="7" key="1">
    <citation type="submission" date="2022-07" db="EMBL/GenBank/DDBJ databases">
        <title>Phylogenomic reconstructions and comparative analyses of Kickxellomycotina fungi.</title>
        <authorList>
            <person name="Reynolds N.K."/>
            <person name="Stajich J.E."/>
            <person name="Barry K."/>
            <person name="Grigoriev I.V."/>
            <person name="Crous P."/>
            <person name="Smith M.E."/>
        </authorList>
    </citation>
    <scope>NUCLEOTIDE SEQUENCE</scope>
    <source>
        <strain evidence="7">NRRL 1566</strain>
    </source>
</reference>
<feature type="region of interest" description="Disordered" evidence="5">
    <location>
        <begin position="28"/>
        <end position="47"/>
    </location>
</feature>
<evidence type="ECO:0000313" key="7">
    <source>
        <dbReference type="EMBL" id="KAJ2848228.1"/>
    </source>
</evidence>
<keyword evidence="1 4" id="KW-0479">Metal-binding</keyword>
<evidence type="ECO:0000256" key="2">
    <source>
        <dbReference type="ARBA" id="ARBA00022771"/>
    </source>
</evidence>
<dbReference type="Gene3D" id="4.10.1000.10">
    <property type="entry name" value="Zinc finger, CCCH-type"/>
    <property type="match status" value="1"/>
</dbReference>
<comment type="caution">
    <text evidence="7">The sequence shown here is derived from an EMBL/GenBank/DDBJ whole genome shotgun (WGS) entry which is preliminary data.</text>
</comment>
<dbReference type="AlphaFoldDB" id="A0A9W8M035"/>
<evidence type="ECO:0000256" key="4">
    <source>
        <dbReference type="PROSITE-ProRule" id="PRU00723"/>
    </source>
</evidence>
<evidence type="ECO:0000256" key="5">
    <source>
        <dbReference type="SAM" id="MobiDB-lite"/>
    </source>
</evidence>
<dbReference type="GO" id="GO:0005634">
    <property type="term" value="C:nucleus"/>
    <property type="evidence" value="ECO:0007669"/>
    <property type="project" value="TreeGrafter"/>
</dbReference>
<organism evidence="7 8">
    <name type="scientific">Coemansia brasiliensis</name>
    <dbReference type="NCBI Taxonomy" id="2650707"/>
    <lineage>
        <taxon>Eukaryota</taxon>
        <taxon>Fungi</taxon>
        <taxon>Fungi incertae sedis</taxon>
        <taxon>Zoopagomycota</taxon>
        <taxon>Kickxellomycotina</taxon>
        <taxon>Kickxellomycetes</taxon>
        <taxon>Kickxellales</taxon>
        <taxon>Kickxellaceae</taxon>
        <taxon>Coemansia</taxon>
    </lineage>
</organism>
<dbReference type="GO" id="GO:0000492">
    <property type="term" value="P:box C/D snoRNP assembly"/>
    <property type="evidence" value="ECO:0007669"/>
    <property type="project" value="TreeGrafter"/>
</dbReference>
<evidence type="ECO:0000256" key="3">
    <source>
        <dbReference type="ARBA" id="ARBA00022833"/>
    </source>
</evidence>
<name>A0A9W8M035_9FUNG</name>
<evidence type="ECO:0000256" key="1">
    <source>
        <dbReference type="ARBA" id="ARBA00022723"/>
    </source>
</evidence>
<feature type="region of interest" description="Disordered" evidence="5">
    <location>
        <begin position="84"/>
        <end position="162"/>
    </location>
</feature>
<dbReference type="OrthoDB" id="273070at2759"/>
<dbReference type="InterPro" id="IPR019496">
    <property type="entry name" value="NUFIP1_cons_dom"/>
</dbReference>
<feature type="compositionally biased region" description="Basic and acidic residues" evidence="5">
    <location>
        <begin position="84"/>
        <end position="106"/>
    </location>
</feature>
<dbReference type="SUPFAM" id="SSF90229">
    <property type="entry name" value="CCCH zinc finger"/>
    <property type="match status" value="1"/>
</dbReference>
<evidence type="ECO:0000259" key="6">
    <source>
        <dbReference type="PROSITE" id="PS50103"/>
    </source>
</evidence>
<feature type="compositionally biased region" description="Polar residues" evidence="5">
    <location>
        <begin position="1"/>
        <end position="15"/>
    </location>
</feature>
<sequence length="248" mass="28041">MDFFSFPTNEQSHSDPQPLDDFVAQHVATSHEEEQPKTSDSNVAYTPQISSDLVHPLIRNRRLDTPEEIAAWIAERRSRYPTDANIKRKAEAEQQEQNAKRMRAEKAQNPLSMLANYGADSDSDVALSADSDSDASSDGTPETASAKPQGPQAPFRPSTIAPNEDRRKLRVCKFFARGNCLKGDRCPFAHPEKVAAEAQVTVQQKSLLEKLMAKDIERENYRVWQCIDFICKHKFFNIPTIHNSNYFS</sequence>
<dbReference type="PANTHER" id="PTHR13309:SF0">
    <property type="entry name" value="FMR1-INTERACTING PROTEIN NUFIP1"/>
    <property type="match status" value="1"/>
</dbReference>
<dbReference type="PROSITE" id="PS50103">
    <property type="entry name" value="ZF_C3H1"/>
    <property type="match status" value="1"/>
</dbReference>
<dbReference type="Pfam" id="PF18345">
    <property type="entry name" value="zf_CCCH_4"/>
    <property type="match status" value="1"/>
</dbReference>
<feature type="domain" description="C3H1-type" evidence="6">
    <location>
        <begin position="166"/>
        <end position="193"/>
    </location>
</feature>
<keyword evidence="2 4" id="KW-0863">Zinc-finger</keyword>
<dbReference type="PANTHER" id="PTHR13309">
    <property type="entry name" value="NUCLEAR FRAGILE X MENTAL RETARDATION PROTEIN INTERACTING PROTEIN 1"/>
    <property type="match status" value="1"/>
</dbReference>
<accession>A0A9W8M035</accession>
<gene>
    <name evidence="7" type="ORF">IWW36_003422</name>
</gene>
<dbReference type="InterPro" id="IPR036855">
    <property type="entry name" value="Znf_CCCH_sf"/>
</dbReference>
<feature type="compositionally biased region" description="Low complexity" evidence="5">
    <location>
        <begin position="124"/>
        <end position="138"/>
    </location>
</feature>
<keyword evidence="3 4" id="KW-0862">Zinc</keyword>
<dbReference type="GO" id="GO:0008270">
    <property type="term" value="F:zinc ion binding"/>
    <property type="evidence" value="ECO:0007669"/>
    <property type="project" value="UniProtKB-KW"/>
</dbReference>
<feature type="region of interest" description="Disordered" evidence="5">
    <location>
        <begin position="1"/>
        <end position="20"/>
    </location>
</feature>
<dbReference type="GO" id="GO:0003723">
    <property type="term" value="F:RNA binding"/>
    <property type="evidence" value="ECO:0007669"/>
    <property type="project" value="InterPro"/>
</dbReference>
<proteinExistence type="predicted"/>
<dbReference type="InterPro" id="IPR039136">
    <property type="entry name" value="NUFIP1-like"/>
</dbReference>
<dbReference type="SMART" id="SM00356">
    <property type="entry name" value="ZnF_C3H1"/>
    <property type="match status" value="1"/>
</dbReference>
<keyword evidence="8" id="KW-1185">Reference proteome</keyword>